<dbReference type="Pfam" id="PF01095">
    <property type="entry name" value="Pectinesterase"/>
    <property type="match status" value="1"/>
</dbReference>
<dbReference type="GO" id="GO:0030599">
    <property type="term" value="F:pectinesterase activity"/>
    <property type="evidence" value="ECO:0007669"/>
    <property type="project" value="UniProtKB-EC"/>
</dbReference>
<evidence type="ECO:0000256" key="3">
    <source>
        <dbReference type="ARBA" id="ARBA00013229"/>
    </source>
</evidence>
<evidence type="ECO:0000256" key="5">
    <source>
        <dbReference type="ARBA" id="ARBA00023085"/>
    </source>
</evidence>
<dbReference type="GO" id="GO:0042545">
    <property type="term" value="P:cell wall modification"/>
    <property type="evidence" value="ECO:0007669"/>
    <property type="project" value="InterPro"/>
</dbReference>
<dbReference type="PANTHER" id="PTHR31321:SF57">
    <property type="entry name" value="PECTINESTERASE 53-RELATED"/>
    <property type="match status" value="1"/>
</dbReference>
<dbReference type="SUPFAM" id="SSF51126">
    <property type="entry name" value="Pectin lyase-like"/>
    <property type="match status" value="1"/>
</dbReference>
<evidence type="ECO:0000259" key="7">
    <source>
        <dbReference type="Pfam" id="PF01095"/>
    </source>
</evidence>
<dbReference type="Proteomes" id="UP001140562">
    <property type="component" value="Unassembled WGS sequence"/>
</dbReference>
<keyword evidence="5" id="KW-0063">Aspartyl esterase</keyword>
<evidence type="ECO:0000313" key="9">
    <source>
        <dbReference type="Proteomes" id="UP001140562"/>
    </source>
</evidence>
<evidence type="ECO:0000256" key="1">
    <source>
        <dbReference type="ARBA" id="ARBA00005184"/>
    </source>
</evidence>
<protein>
    <recommendedName>
        <fullName evidence="3">pectinesterase</fullName>
        <ecNumber evidence="3">3.1.1.11</ecNumber>
    </recommendedName>
    <alternativeName>
        <fullName evidence="6">Pectin methylesterase A</fullName>
    </alternativeName>
</protein>
<dbReference type="EC" id="3.1.1.11" evidence="3"/>
<comment type="pathway">
    <text evidence="1">Glycan metabolism; pectin degradation; 2-dehydro-3-deoxy-D-gluconate from pectin: step 1/5.</text>
</comment>
<accession>A0A9W9BUZ3</accession>
<dbReference type="AlphaFoldDB" id="A0A9W9BUZ3"/>
<name>A0A9W9BUZ3_9PLEO</name>
<gene>
    <name evidence="8" type="ORF">N0V87_010508</name>
</gene>
<dbReference type="EMBL" id="JAPEUV010000261">
    <property type="protein sequence ID" value="KAJ4329855.1"/>
    <property type="molecule type" value="Genomic_DNA"/>
</dbReference>
<evidence type="ECO:0000256" key="2">
    <source>
        <dbReference type="ARBA" id="ARBA00008891"/>
    </source>
</evidence>
<reference evidence="8" key="1">
    <citation type="submission" date="2022-10" db="EMBL/GenBank/DDBJ databases">
        <title>Tapping the CABI collections for fungal endophytes: first genome assemblies for Collariella, Neodidymelliopsis, Ascochyta clinopodiicola, Didymella pomorum, Didymosphaeria variabile, Neocosmospora piperis and Neocucurbitaria cava.</title>
        <authorList>
            <person name="Hill R."/>
        </authorList>
    </citation>
    <scope>NUCLEOTIDE SEQUENCE</scope>
    <source>
        <strain evidence="8">IMI 360193</strain>
    </source>
</reference>
<dbReference type="Gene3D" id="2.160.20.10">
    <property type="entry name" value="Single-stranded right-handed beta-helix, Pectin lyase-like"/>
    <property type="match status" value="1"/>
</dbReference>
<proteinExistence type="inferred from homology"/>
<keyword evidence="4" id="KW-0378">Hydrolase</keyword>
<feature type="domain" description="Pectinesterase catalytic" evidence="7">
    <location>
        <begin position="15"/>
        <end position="252"/>
    </location>
</feature>
<dbReference type="InterPro" id="IPR011050">
    <property type="entry name" value="Pectin_lyase_fold/virulence"/>
</dbReference>
<comment type="similarity">
    <text evidence="2">Belongs to the pectinesterase family.</text>
</comment>
<dbReference type="PANTHER" id="PTHR31321">
    <property type="entry name" value="ACYL-COA THIOESTER HYDROLASE YBHC-RELATED"/>
    <property type="match status" value="1"/>
</dbReference>
<dbReference type="InterPro" id="IPR000070">
    <property type="entry name" value="Pectinesterase_cat"/>
</dbReference>
<evidence type="ECO:0000256" key="4">
    <source>
        <dbReference type="ARBA" id="ARBA00022801"/>
    </source>
</evidence>
<evidence type="ECO:0000256" key="6">
    <source>
        <dbReference type="ARBA" id="ARBA00042203"/>
    </source>
</evidence>
<dbReference type="InterPro" id="IPR012334">
    <property type="entry name" value="Pectin_lyas_fold"/>
</dbReference>
<organism evidence="8 9">
    <name type="scientific">Didymella glomerata</name>
    <dbReference type="NCBI Taxonomy" id="749621"/>
    <lineage>
        <taxon>Eukaryota</taxon>
        <taxon>Fungi</taxon>
        <taxon>Dikarya</taxon>
        <taxon>Ascomycota</taxon>
        <taxon>Pezizomycotina</taxon>
        <taxon>Dothideomycetes</taxon>
        <taxon>Pleosporomycetidae</taxon>
        <taxon>Pleosporales</taxon>
        <taxon>Pleosporineae</taxon>
        <taxon>Didymellaceae</taxon>
        <taxon>Didymella</taxon>
    </lineage>
</organism>
<dbReference type="OrthoDB" id="1546079at2759"/>
<keyword evidence="9" id="KW-1185">Reference proteome</keyword>
<comment type="caution">
    <text evidence="8">The sequence shown here is derived from an EMBL/GenBank/DDBJ whole genome shotgun (WGS) entry which is preliminary data.</text>
</comment>
<dbReference type="GO" id="GO:0045490">
    <property type="term" value="P:pectin catabolic process"/>
    <property type="evidence" value="ECO:0007669"/>
    <property type="project" value="TreeGrafter"/>
</dbReference>
<evidence type="ECO:0000313" key="8">
    <source>
        <dbReference type="EMBL" id="KAJ4329855.1"/>
    </source>
</evidence>
<sequence>MLPSSATTSSASPAITVALDGSGQYTAINAAINAAQNSGVPTVTILPGTYTEAVTIYGTATVTLVGATATAAADWSQNQVVISNPAAPLTIGTSNTKGVTLKNINFVTTASTANAVAVSLRGSNIAFYGCSIVSPGATAVTLSYGLTLFANSRIEGTDKIFYNVPSMYIYKSTIVPLASGASIVYSKGATVGIFYNSTVVFDSSSVEQKPGYSNTGVFLAAPNGAGATVIYRNVAMGSFISTQGFHPTATTVPSFYGEFA</sequence>